<evidence type="ECO:0000256" key="10">
    <source>
        <dbReference type="ARBA" id="ARBA00022989"/>
    </source>
</evidence>
<comment type="subcellular location">
    <subcellularLocation>
        <location evidence="2">Endoplasmic reticulum membrane</location>
        <topology evidence="2">Multi-pass membrane protein</topology>
    </subcellularLocation>
    <subcellularLocation>
        <location evidence="1">Microsome membrane</location>
        <topology evidence="1">Multi-pass membrane protein</topology>
    </subcellularLocation>
</comment>
<feature type="transmembrane region" description="Helical" evidence="18">
    <location>
        <begin position="21"/>
        <end position="40"/>
    </location>
</feature>
<evidence type="ECO:0000256" key="4">
    <source>
        <dbReference type="ARBA" id="ARBA00022692"/>
    </source>
</evidence>
<dbReference type="Gene3D" id="1.20.120.1630">
    <property type="match status" value="1"/>
</dbReference>
<feature type="transmembrane region" description="Helical" evidence="18">
    <location>
        <begin position="213"/>
        <end position="236"/>
    </location>
</feature>
<dbReference type="PANTHER" id="PTHR10556">
    <property type="entry name" value="3-OXO-5-ALPHA-STEROID 4-DEHYDROGENASE"/>
    <property type="match status" value="1"/>
</dbReference>
<feature type="transmembrane region" description="Helical" evidence="18">
    <location>
        <begin position="93"/>
        <end position="113"/>
    </location>
</feature>
<comment type="catalytic activity">
    <reaction evidence="17">
        <text>17beta-hydroxy-5alpha-androstan-3-one + NADP(+) = testosterone + NADPH + H(+)</text>
        <dbReference type="Rhea" id="RHEA:50820"/>
        <dbReference type="ChEBI" id="CHEBI:15378"/>
        <dbReference type="ChEBI" id="CHEBI:16330"/>
        <dbReference type="ChEBI" id="CHEBI:17347"/>
        <dbReference type="ChEBI" id="CHEBI:57783"/>
        <dbReference type="ChEBI" id="CHEBI:58349"/>
        <dbReference type="EC" id="1.3.1.22"/>
    </reaction>
    <physiologicalReaction direction="right-to-left" evidence="17">
        <dbReference type="Rhea" id="RHEA:50822"/>
    </physiologicalReaction>
</comment>
<evidence type="ECO:0000256" key="11">
    <source>
        <dbReference type="ARBA" id="ARBA00023002"/>
    </source>
</evidence>
<evidence type="ECO:0000256" key="12">
    <source>
        <dbReference type="ARBA" id="ARBA00023098"/>
    </source>
</evidence>
<evidence type="ECO:0000256" key="13">
    <source>
        <dbReference type="ARBA" id="ARBA00023136"/>
    </source>
</evidence>
<comment type="catalytic activity">
    <reaction evidence="18">
        <text>a 3-oxo-5alpha-steroid + NADP(+) = a 3-oxo-Delta(4)-steroid + NADPH + H(+)</text>
        <dbReference type="Rhea" id="RHEA:54384"/>
        <dbReference type="ChEBI" id="CHEBI:13601"/>
        <dbReference type="ChEBI" id="CHEBI:15378"/>
        <dbReference type="ChEBI" id="CHEBI:47909"/>
        <dbReference type="ChEBI" id="CHEBI:57783"/>
        <dbReference type="ChEBI" id="CHEBI:58349"/>
        <dbReference type="EC" id="1.3.1.22"/>
    </reaction>
</comment>
<dbReference type="Proteomes" id="UP000005408">
    <property type="component" value="Unassembled WGS sequence"/>
</dbReference>
<keyword evidence="11" id="KW-0560">Oxidoreductase</keyword>
<organism evidence="20 21">
    <name type="scientific">Magallana gigas</name>
    <name type="common">Pacific oyster</name>
    <name type="synonym">Crassostrea gigas</name>
    <dbReference type="NCBI Taxonomy" id="29159"/>
    <lineage>
        <taxon>Eukaryota</taxon>
        <taxon>Metazoa</taxon>
        <taxon>Spiralia</taxon>
        <taxon>Lophotrochozoa</taxon>
        <taxon>Mollusca</taxon>
        <taxon>Bivalvia</taxon>
        <taxon>Autobranchia</taxon>
        <taxon>Pteriomorphia</taxon>
        <taxon>Ostreida</taxon>
        <taxon>Ostreoidea</taxon>
        <taxon>Ostreidae</taxon>
        <taxon>Magallana</taxon>
    </lineage>
</organism>
<keyword evidence="7" id="KW-0492">Microsome</keyword>
<dbReference type="AlphaFoldDB" id="A0A8W8LUJ4"/>
<dbReference type="FunFam" id="1.20.120.1630:FF:000002">
    <property type="entry name" value="Steroid 5 alpha-reductase 1"/>
    <property type="match status" value="1"/>
</dbReference>
<evidence type="ECO:0000256" key="18">
    <source>
        <dbReference type="PIRNR" id="PIRNR015596"/>
    </source>
</evidence>
<reference evidence="20" key="1">
    <citation type="submission" date="2022-08" db="UniProtKB">
        <authorList>
            <consortium name="EnsemblMetazoa"/>
        </authorList>
    </citation>
    <scope>IDENTIFICATION</scope>
    <source>
        <strain evidence="20">05x7-T-G4-1.051#20</strain>
    </source>
</reference>
<comment type="catalytic activity">
    <reaction evidence="15">
        <text>5alpha-pregnane-3,20-dione + NADP(+) = progesterone + NADPH + H(+)</text>
        <dbReference type="Rhea" id="RHEA:21952"/>
        <dbReference type="ChEBI" id="CHEBI:15378"/>
        <dbReference type="ChEBI" id="CHEBI:17026"/>
        <dbReference type="ChEBI" id="CHEBI:28952"/>
        <dbReference type="ChEBI" id="CHEBI:57783"/>
        <dbReference type="ChEBI" id="CHEBI:58349"/>
        <dbReference type="EC" id="1.3.1.22"/>
    </reaction>
    <physiologicalReaction direction="right-to-left" evidence="15">
        <dbReference type="Rhea" id="RHEA:21954"/>
    </physiologicalReaction>
</comment>
<dbReference type="GO" id="GO:0047751">
    <property type="term" value="F:3-oxo-5-alpha-steroid 4-dehydrogenase (NADP+) activity"/>
    <property type="evidence" value="ECO:0007669"/>
    <property type="project" value="UniProtKB-EC"/>
</dbReference>
<dbReference type="InterPro" id="IPR016636">
    <property type="entry name" value="3-oxo-5-alpha-steroid_4-DH"/>
</dbReference>
<sequence length="266" mass="30472">MMALILTQIDGAFSLHSSLTLVSGLMICWGFCNFVMLQFTTAPYGRYSRSGWGAMVPAKLAWFLQELPSFIVPLLIVLGRYEDFHKMNIHDKALIGIFLAHYFHRTFIFPLRIKGGKPIPLFPFLVAMFFCSVNGAVQTYGVLLRNSEIRHWCPHARFYSGILMFLGGMYINIRSDVILTRLKDQSEGTYKIPRGFLFEYVSGANFLGEIVEWIGFSVACFNVPSVAFAVFTLCNIGPRALHHHRFYRQKFEDYPKTRKALIPFIL</sequence>
<keyword evidence="10 18" id="KW-1133">Transmembrane helix</keyword>
<evidence type="ECO:0000259" key="19">
    <source>
        <dbReference type="Pfam" id="PF02544"/>
    </source>
</evidence>
<dbReference type="InterPro" id="IPR039357">
    <property type="entry name" value="SRD5A/TECR"/>
</dbReference>
<evidence type="ECO:0000313" key="20">
    <source>
        <dbReference type="EnsemblMetazoa" id="G29206.1:cds"/>
    </source>
</evidence>
<comment type="catalytic activity">
    <reaction evidence="16">
        <text>androst-4-ene-3,17-dione + NADPH + H(+) = 5alpha-androstan-3,17-dione + NADP(+)</text>
        <dbReference type="Rhea" id="RHEA:50816"/>
        <dbReference type="ChEBI" id="CHEBI:15378"/>
        <dbReference type="ChEBI" id="CHEBI:15994"/>
        <dbReference type="ChEBI" id="CHEBI:16422"/>
        <dbReference type="ChEBI" id="CHEBI:57783"/>
        <dbReference type="ChEBI" id="CHEBI:58349"/>
    </reaction>
    <physiologicalReaction direction="left-to-right" evidence="16">
        <dbReference type="Rhea" id="RHEA:50817"/>
    </physiologicalReaction>
</comment>
<keyword evidence="4 18" id="KW-0812">Transmembrane</keyword>
<dbReference type="GO" id="GO:0007548">
    <property type="term" value="P:sex differentiation"/>
    <property type="evidence" value="ECO:0007669"/>
    <property type="project" value="UniProtKB-KW"/>
</dbReference>
<dbReference type="PIRSF" id="PIRSF015596">
    <property type="entry name" value="5_alpha-SR2"/>
    <property type="match status" value="1"/>
</dbReference>
<keyword evidence="6" id="KW-0256">Endoplasmic reticulum</keyword>
<comment type="function">
    <text evidence="14">Converts testosterone into 5-alpha-dihydrotestosterone and progesterone or corticosterone into their corresponding 5-alpha-3-oxosteroids. It plays a central role in sexual differentiation and androgen physiology.</text>
</comment>
<evidence type="ECO:0000256" key="15">
    <source>
        <dbReference type="ARBA" id="ARBA00048292"/>
    </source>
</evidence>
<evidence type="ECO:0000256" key="6">
    <source>
        <dbReference type="ARBA" id="ARBA00022824"/>
    </source>
</evidence>
<evidence type="ECO:0000256" key="7">
    <source>
        <dbReference type="ARBA" id="ARBA00022848"/>
    </source>
</evidence>
<dbReference type="OMA" id="KHEPRQS"/>
<evidence type="ECO:0000256" key="8">
    <source>
        <dbReference type="ARBA" id="ARBA00022857"/>
    </source>
</evidence>
<dbReference type="GO" id="GO:0030154">
    <property type="term" value="P:cell differentiation"/>
    <property type="evidence" value="ECO:0007669"/>
    <property type="project" value="UniProtKB-KW"/>
</dbReference>
<evidence type="ECO:0000256" key="2">
    <source>
        <dbReference type="ARBA" id="ARBA00004477"/>
    </source>
</evidence>
<proteinExistence type="inferred from homology"/>
<evidence type="ECO:0000256" key="14">
    <source>
        <dbReference type="ARBA" id="ARBA00037789"/>
    </source>
</evidence>
<dbReference type="EnsemblMetazoa" id="G29206.1">
    <property type="protein sequence ID" value="G29206.1:cds"/>
    <property type="gene ID" value="G29206"/>
</dbReference>
<dbReference type="EC" id="1.3.1.22" evidence="18"/>
<keyword evidence="13 18" id="KW-0472">Membrane</keyword>
<evidence type="ECO:0000256" key="9">
    <source>
        <dbReference type="ARBA" id="ARBA00022928"/>
    </source>
</evidence>
<dbReference type="GO" id="GO:0006702">
    <property type="term" value="P:androgen biosynthetic process"/>
    <property type="evidence" value="ECO:0007669"/>
    <property type="project" value="UniProtKB-ARBA"/>
</dbReference>
<dbReference type="GO" id="GO:0005789">
    <property type="term" value="C:endoplasmic reticulum membrane"/>
    <property type="evidence" value="ECO:0007669"/>
    <property type="project" value="UniProtKB-SubCell"/>
</dbReference>
<feature type="transmembrane region" description="Helical" evidence="18">
    <location>
        <begin position="60"/>
        <end position="81"/>
    </location>
</feature>
<keyword evidence="5" id="KW-0221">Differentiation</keyword>
<accession>A0A8W8LUJ4</accession>
<evidence type="ECO:0000256" key="16">
    <source>
        <dbReference type="ARBA" id="ARBA00049166"/>
    </source>
</evidence>
<feature type="transmembrane region" description="Helical" evidence="18">
    <location>
        <begin position="119"/>
        <end position="144"/>
    </location>
</feature>
<keyword evidence="12" id="KW-0443">Lipid metabolism</keyword>
<feature type="domain" description="3-oxo-5-alpha-steroid 4-dehydrogenase C-terminal" evidence="19">
    <location>
        <begin position="118"/>
        <end position="266"/>
    </location>
</feature>
<evidence type="ECO:0000313" key="21">
    <source>
        <dbReference type="Proteomes" id="UP000005408"/>
    </source>
</evidence>
<protein>
    <recommendedName>
        <fullName evidence="18">3-oxo-5alpha-steroid 4-dehydrogenase (NADP(+))</fullName>
        <ecNumber evidence="18">1.3.1.22</ecNumber>
    </recommendedName>
</protein>
<name>A0A8W8LUJ4_MAGGI</name>
<keyword evidence="9" id="KW-0726">Sexual differentiation</keyword>
<feature type="transmembrane region" description="Helical" evidence="18">
    <location>
        <begin position="156"/>
        <end position="173"/>
    </location>
</feature>
<dbReference type="OrthoDB" id="5788137at2759"/>
<dbReference type="InterPro" id="IPR001104">
    <property type="entry name" value="3-oxo-5_a-steroid_4-DH_C"/>
</dbReference>
<keyword evidence="8" id="KW-0521">NADP</keyword>
<evidence type="ECO:0000256" key="17">
    <source>
        <dbReference type="ARBA" id="ARBA00049397"/>
    </source>
</evidence>
<dbReference type="PROSITE" id="PS50244">
    <property type="entry name" value="S5A_REDUCTASE"/>
    <property type="match status" value="1"/>
</dbReference>
<comment type="similarity">
    <text evidence="3 18">Belongs to the steroid 5-alpha reductase family.</text>
</comment>
<dbReference type="PANTHER" id="PTHR10556:SF57">
    <property type="entry name" value="3-OXO-5-ALPHA-STEROID 4-DEHYDROGENASE 1"/>
    <property type="match status" value="1"/>
</dbReference>
<evidence type="ECO:0000256" key="1">
    <source>
        <dbReference type="ARBA" id="ARBA00004154"/>
    </source>
</evidence>
<keyword evidence="21" id="KW-1185">Reference proteome</keyword>
<evidence type="ECO:0000256" key="5">
    <source>
        <dbReference type="ARBA" id="ARBA00022782"/>
    </source>
</evidence>
<dbReference type="Pfam" id="PF02544">
    <property type="entry name" value="Steroid_dh"/>
    <property type="match status" value="1"/>
</dbReference>
<evidence type="ECO:0000256" key="3">
    <source>
        <dbReference type="ARBA" id="ARBA00007742"/>
    </source>
</evidence>